<evidence type="ECO:0000256" key="1">
    <source>
        <dbReference type="SAM" id="Phobius"/>
    </source>
</evidence>
<protein>
    <submittedName>
        <fullName evidence="2">Uncharacterized protein</fullName>
    </submittedName>
</protein>
<dbReference type="AlphaFoldDB" id="A0A0J9ENK5"/>
<feature type="transmembrane region" description="Helical" evidence="1">
    <location>
        <begin position="78"/>
        <end position="100"/>
    </location>
</feature>
<gene>
    <name evidence="2" type="ORF">BDDG_12211</name>
</gene>
<keyword evidence="1" id="KW-0472">Membrane</keyword>
<evidence type="ECO:0000313" key="2">
    <source>
        <dbReference type="EMBL" id="KMW67607.1"/>
    </source>
</evidence>
<organism evidence="2">
    <name type="scientific">Ajellomyces dermatitidis (strain ATCC 18188 / CBS 674.68)</name>
    <name type="common">Blastomyces dermatitidis</name>
    <dbReference type="NCBI Taxonomy" id="653446"/>
    <lineage>
        <taxon>Eukaryota</taxon>
        <taxon>Fungi</taxon>
        <taxon>Dikarya</taxon>
        <taxon>Ascomycota</taxon>
        <taxon>Pezizomycotina</taxon>
        <taxon>Eurotiomycetes</taxon>
        <taxon>Eurotiomycetidae</taxon>
        <taxon>Onygenales</taxon>
        <taxon>Ajellomycetaceae</taxon>
        <taxon>Blastomyces</taxon>
    </lineage>
</organism>
<proteinExistence type="predicted"/>
<keyword evidence="1" id="KW-0812">Transmembrane</keyword>
<accession>A0A0J9ENK5</accession>
<keyword evidence="1" id="KW-1133">Transmembrane helix</keyword>
<dbReference type="EMBL" id="GG749429">
    <property type="protein sequence ID" value="KMW67607.1"/>
    <property type="molecule type" value="Genomic_DNA"/>
</dbReference>
<feature type="non-terminal residue" evidence="2">
    <location>
        <position position="135"/>
    </location>
</feature>
<reference evidence="2" key="1">
    <citation type="submission" date="2010-03" db="EMBL/GenBank/DDBJ databases">
        <title>Annotation of Blastomyces dermatitidis strain ATCC 18188.</title>
        <authorList>
            <consortium name="The Broad Institute Genome Sequencing Platform"/>
            <consortium name="Broad Institute Genome Sequencing Center for Infectious Disease."/>
            <person name="Cuomo C."/>
            <person name="Klein B."/>
            <person name="Sullivan T."/>
            <person name="Heitman J."/>
            <person name="Young S."/>
            <person name="Zeng Q."/>
            <person name="Gargeya S."/>
            <person name="Alvarado L."/>
            <person name="Berlin A.M."/>
            <person name="Chapman S.B."/>
            <person name="Chen Z."/>
            <person name="Freedman E."/>
            <person name="Gellesch M."/>
            <person name="Goldberg J."/>
            <person name="Griggs A."/>
            <person name="Gujja S."/>
            <person name="Heilman E."/>
            <person name="Heiman D."/>
            <person name="Howarth C."/>
            <person name="Mehta T."/>
            <person name="Neiman D."/>
            <person name="Pearson M."/>
            <person name="Roberts A."/>
            <person name="Saif S."/>
            <person name="Shea T."/>
            <person name="Shenoy N."/>
            <person name="Sisk P."/>
            <person name="Stolte C."/>
            <person name="Sykes S."/>
            <person name="White J."/>
            <person name="Yandava C."/>
            <person name="Haas B."/>
            <person name="Nusbaum C."/>
            <person name="Birren B."/>
        </authorList>
    </citation>
    <scope>NUCLEOTIDE SEQUENCE</scope>
    <source>
        <strain evidence="2">ATCC 18188</strain>
    </source>
</reference>
<dbReference type="Proteomes" id="UP000007802">
    <property type="component" value="Unassembled WGS sequence"/>
</dbReference>
<sequence length="135" mass="15489">SFEEESEKSLISETVTVRSSIHSFSSAAHLSPAQNAAKLSLYNSAVSLSSLCEEASVQSLISITTCLYCVKQLKKKRILYICFFSYFCYFCYICNNNFYLSILKQYRVRVSELQVLVNFIKTEKISLTYLQKKVK</sequence>
<feature type="non-terminal residue" evidence="2">
    <location>
        <position position="1"/>
    </location>
</feature>
<name>A0A0J9ENK5_AJEDA</name>